<dbReference type="PROSITE" id="PS00845">
    <property type="entry name" value="CAP_GLY_1"/>
    <property type="match status" value="1"/>
</dbReference>
<name>A0A5C6MVS7_9TELE</name>
<evidence type="ECO:0000259" key="1">
    <source>
        <dbReference type="PROSITE" id="PS50245"/>
    </source>
</evidence>
<sequence length="70" mass="7638">MEQEEVTASAVGRRVACDGERATVRYVGPIPPTAGLWLGVEWDHPSRGKHDGSHDGVQYFTCRQDAEVGV</sequence>
<evidence type="ECO:0000313" key="3">
    <source>
        <dbReference type="Proteomes" id="UP000324091"/>
    </source>
</evidence>
<dbReference type="SUPFAM" id="SSF74924">
    <property type="entry name" value="Cap-Gly domain"/>
    <property type="match status" value="1"/>
</dbReference>
<dbReference type="InterPro" id="IPR036859">
    <property type="entry name" value="CAP-Gly_dom_sf"/>
</dbReference>
<organism evidence="2 3">
    <name type="scientific">Takifugu flavidus</name>
    <name type="common">sansaifugu</name>
    <dbReference type="NCBI Taxonomy" id="433684"/>
    <lineage>
        <taxon>Eukaryota</taxon>
        <taxon>Metazoa</taxon>
        <taxon>Chordata</taxon>
        <taxon>Craniata</taxon>
        <taxon>Vertebrata</taxon>
        <taxon>Euteleostomi</taxon>
        <taxon>Actinopterygii</taxon>
        <taxon>Neopterygii</taxon>
        <taxon>Teleostei</taxon>
        <taxon>Neoteleostei</taxon>
        <taxon>Acanthomorphata</taxon>
        <taxon>Eupercaria</taxon>
        <taxon>Tetraodontiformes</taxon>
        <taxon>Tetradontoidea</taxon>
        <taxon>Tetraodontidae</taxon>
        <taxon>Takifugu</taxon>
    </lineage>
</organism>
<dbReference type="Pfam" id="PF01302">
    <property type="entry name" value="CAP_GLY"/>
    <property type="match status" value="1"/>
</dbReference>
<reference evidence="2 3" key="1">
    <citation type="submission" date="2019-04" db="EMBL/GenBank/DDBJ databases">
        <title>Chromosome genome assembly for Takifugu flavidus.</title>
        <authorList>
            <person name="Xiao S."/>
        </authorList>
    </citation>
    <scope>NUCLEOTIDE SEQUENCE [LARGE SCALE GENOMIC DNA]</scope>
    <source>
        <strain evidence="2">HTHZ2018</strain>
        <tissue evidence="2">Muscle</tissue>
    </source>
</reference>
<feature type="domain" description="CAP-Gly" evidence="1">
    <location>
        <begin position="28"/>
        <end position="70"/>
    </location>
</feature>
<dbReference type="SMART" id="SM01052">
    <property type="entry name" value="CAP_GLY"/>
    <property type="match status" value="1"/>
</dbReference>
<dbReference type="EMBL" id="RHFK02000019">
    <property type="protein sequence ID" value="TWW59166.1"/>
    <property type="molecule type" value="Genomic_DNA"/>
</dbReference>
<dbReference type="PROSITE" id="PS50245">
    <property type="entry name" value="CAP_GLY_2"/>
    <property type="match status" value="1"/>
</dbReference>
<dbReference type="AlphaFoldDB" id="A0A5C6MVS7"/>
<accession>A0A5C6MVS7</accession>
<protein>
    <submittedName>
        <fullName evidence="2">E Tubulin-folding cofactor</fullName>
    </submittedName>
</protein>
<dbReference type="Proteomes" id="UP000324091">
    <property type="component" value="Chromosome 6"/>
</dbReference>
<dbReference type="InterPro" id="IPR000938">
    <property type="entry name" value="CAP-Gly_domain"/>
</dbReference>
<dbReference type="Gene3D" id="2.30.30.190">
    <property type="entry name" value="CAP Gly-rich-like domain"/>
    <property type="match status" value="1"/>
</dbReference>
<comment type="caution">
    <text evidence="2">The sequence shown here is derived from an EMBL/GenBank/DDBJ whole genome shotgun (WGS) entry which is preliminary data.</text>
</comment>
<evidence type="ECO:0000313" key="2">
    <source>
        <dbReference type="EMBL" id="TWW59166.1"/>
    </source>
</evidence>
<proteinExistence type="predicted"/>
<gene>
    <name evidence="2" type="ORF">D4764_06G0006960</name>
</gene>
<keyword evidence="3" id="KW-1185">Reference proteome</keyword>